<protein>
    <submittedName>
        <fullName evidence="1">Uncharacterized protein</fullName>
    </submittedName>
</protein>
<evidence type="ECO:0000313" key="1">
    <source>
        <dbReference type="EMBL" id="KAF5196230.1"/>
    </source>
</evidence>
<keyword evidence="2" id="KW-1185">Reference proteome</keyword>
<proteinExistence type="predicted"/>
<accession>A0A7J6WHX8</accession>
<dbReference type="OrthoDB" id="1735862at2759"/>
<evidence type="ECO:0000313" key="2">
    <source>
        <dbReference type="Proteomes" id="UP000554482"/>
    </source>
</evidence>
<reference evidence="1 2" key="1">
    <citation type="submission" date="2020-06" db="EMBL/GenBank/DDBJ databases">
        <title>Transcriptomic and genomic resources for Thalictrum thalictroides and T. hernandezii: Facilitating candidate gene discovery in an emerging model plant lineage.</title>
        <authorList>
            <person name="Arias T."/>
            <person name="Riano-Pachon D.M."/>
            <person name="Di Stilio V.S."/>
        </authorList>
    </citation>
    <scope>NUCLEOTIDE SEQUENCE [LARGE SCALE GENOMIC DNA]</scope>
    <source>
        <strain evidence="2">cv. WT478/WT964</strain>
        <tissue evidence="1">Leaves</tissue>
    </source>
</reference>
<sequence>MMFNFCLRVGSRETISIWSDPWVPGLPSRRRFGPAPFGAPVFVSDLIDHISFQWNGELLNVFFQPVEMSAILNIKLSRALVVDDWIWLPEKNGCFSVKLRLHLEI</sequence>
<comment type="caution">
    <text evidence="1">The sequence shown here is derived from an EMBL/GenBank/DDBJ whole genome shotgun (WGS) entry which is preliminary data.</text>
</comment>
<organism evidence="1 2">
    <name type="scientific">Thalictrum thalictroides</name>
    <name type="common">Rue-anemone</name>
    <name type="synonym">Anemone thalictroides</name>
    <dbReference type="NCBI Taxonomy" id="46969"/>
    <lineage>
        <taxon>Eukaryota</taxon>
        <taxon>Viridiplantae</taxon>
        <taxon>Streptophyta</taxon>
        <taxon>Embryophyta</taxon>
        <taxon>Tracheophyta</taxon>
        <taxon>Spermatophyta</taxon>
        <taxon>Magnoliopsida</taxon>
        <taxon>Ranunculales</taxon>
        <taxon>Ranunculaceae</taxon>
        <taxon>Thalictroideae</taxon>
        <taxon>Thalictrum</taxon>
    </lineage>
</organism>
<dbReference type="AlphaFoldDB" id="A0A7J6WHX8"/>
<dbReference type="Proteomes" id="UP000554482">
    <property type="component" value="Unassembled WGS sequence"/>
</dbReference>
<name>A0A7J6WHX8_THATH</name>
<gene>
    <name evidence="1" type="ORF">FRX31_014184</name>
</gene>
<dbReference type="EMBL" id="JABWDY010016261">
    <property type="protein sequence ID" value="KAF5196230.1"/>
    <property type="molecule type" value="Genomic_DNA"/>
</dbReference>